<dbReference type="AlphaFoldDB" id="A0A1F5N841"/>
<comment type="catalytic activity">
    <reaction evidence="8">
        <text>IMP + H2O = 5-formamido-1-(5-phospho-D-ribosyl)imidazole-4-carboxamide</text>
        <dbReference type="Rhea" id="RHEA:18445"/>
        <dbReference type="ChEBI" id="CHEBI:15377"/>
        <dbReference type="ChEBI" id="CHEBI:58053"/>
        <dbReference type="ChEBI" id="CHEBI:58467"/>
        <dbReference type="EC" id="3.5.4.10"/>
    </reaction>
</comment>
<dbReference type="InterPro" id="IPR002695">
    <property type="entry name" value="PurH-like"/>
</dbReference>
<comment type="catalytic activity">
    <reaction evidence="8">
        <text>(6R)-10-formyltetrahydrofolate + 5-amino-1-(5-phospho-beta-D-ribosyl)imidazole-4-carboxamide = 5-formamido-1-(5-phospho-D-ribosyl)imidazole-4-carboxamide + (6S)-5,6,7,8-tetrahydrofolate</text>
        <dbReference type="Rhea" id="RHEA:22192"/>
        <dbReference type="ChEBI" id="CHEBI:57453"/>
        <dbReference type="ChEBI" id="CHEBI:58467"/>
        <dbReference type="ChEBI" id="CHEBI:58475"/>
        <dbReference type="ChEBI" id="CHEBI:195366"/>
        <dbReference type="EC" id="2.1.2.3"/>
    </reaction>
</comment>
<accession>A0A1F5N841</accession>
<evidence type="ECO:0000313" key="10">
    <source>
        <dbReference type="EMBL" id="OGE73826.1"/>
    </source>
</evidence>
<sequence>MTKRRALLSVSDKTGLTEFAKGLVARGFELVSTGGTARALEEAGLKVTPVSDVTGFPEMMDGRVKTLHPMIHGGILARRHVQVDRVAAITHAITMIDLLAVNLYPFQNKAADPNATFDQLIEEIDIGGPSLVRAAAKNFRDVLVVVHPYDYEAVLLALDHPEDSKRFRFEMAKQALYHTAQYDAFIVGHLDSSVDFDDNDNPYVIPSSGALPRHFSRIYVLDRSLRYGENPHQAGGYYREFGSPSSVYLVQGKELSYNNIRDAAAARRTALAFEDRAAAIVKHLCACGVATSTEALRTAYVNAREADPLSAYGGIAGFNSKVDVETAEAIVQTFMECVIAPGFDSDALEVLASKPELRVLVDSAPYATTEFTPEMGGALLQEVDRVDEARLTWPNNDPLLRVVSKVQPTPEQWEELRFTWRVCAHVKSNSIVFGKRELLAGANPPRNFLTVGIGGGQPSRVASALIAGGALLDFRRNRGNYCVAASDAFFPKRDGLDAVIASGAQAVVQPGGSKYDQEMIAIADDNKIAMVFTGRRHFRH</sequence>
<keyword evidence="5 8" id="KW-0658">Purine biosynthesis</keyword>
<dbReference type="Gene3D" id="3.40.50.1380">
    <property type="entry name" value="Methylglyoxal synthase-like domain"/>
    <property type="match status" value="1"/>
</dbReference>
<keyword evidence="7 8" id="KW-0511">Multifunctional enzyme</keyword>
<comment type="pathway">
    <text evidence="2 8">Purine metabolism; IMP biosynthesis via de novo pathway; 5-formamido-1-(5-phospho-D-ribosyl)imidazole-4-carboxamide from 5-amino-1-(5-phospho-D-ribosyl)imidazole-4-carboxamide (10-formyl THF route): step 1/1.</text>
</comment>
<dbReference type="EC" id="3.5.4.10" evidence="8"/>
<dbReference type="UniPathway" id="UPA00074">
    <property type="reaction ID" value="UER00133"/>
</dbReference>
<dbReference type="SUPFAM" id="SSF52335">
    <property type="entry name" value="Methylglyoxal synthase-like"/>
    <property type="match status" value="1"/>
</dbReference>
<gene>
    <name evidence="8" type="primary">purH</name>
    <name evidence="10" type="ORF">A2717_04310</name>
</gene>
<feature type="domain" description="MGS-like" evidence="9">
    <location>
        <begin position="1"/>
        <end position="146"/>
    </location>
</feature>
<dbReference type="PANTHER" id="PTHR11692:SF0">
    <property type="entry name" value="BIFUNCTIONAL PURINE BIOSYNTHESIS PROTEIN ATIC"/>
    <property type="match status" value="1"/>
</dbReference>
<evidence type="ECO:0000259" key="9">
    <source>
        <dbReference type="PROSITE" id="PS51855"/>
    </source>
</evidence>
<proteinExistence type="inferred from homology"/>
<evidence type="ECO:0000256" key="2">
    <source>
        <dbReference type="ARBA" id="ARBA00004954"/>
    </source>
</evidence>
<evidence type="ECO:0000256" key="3">
    <source>
        <dbReference type="ARBA" id="ARBA00007667"/>
    </source>
</evidence>
<dbReference type="SMART" id="SM00798">
    <property type="entry name" value="AICARFT_IMPCHas"/>
    <property type="match status" value="1"/>
</dbReference>
<evidence type="ECO:0000256" key="5">
    <source>
        <dbReference type="ARBA" id="ARBA00022755"/>
    </source>
</evidence>
<dbReference type="GO" id="GO:0005829">
    <property type="term" value="C:cytosol"/>
    <property type="evidence" value="ECO:0007669"/>
    <property type="project" value="TreeGrafter"/>
</dbReference>
<dbReference type="EMBL" id="MFEH01000004">
    <property type="protein sequence ID" value="OGE73826.1"/>
    <property type="molecule type" value="Genomic_DNA"/>
</dbReference>
<dbReference type="InterPro" id="IPR036914">
    <property type="entry name" value="MGS-like_dom_sf"/>
</dbReference>
<evidence type="ECO:0000313" key="11">
    <source>
        <dbReference type="Proteomes" id="UP000177610"/>
    </source>
</evidence>
<name>A0A1F5N841_9BACT</name>
<dbReference type="Pfam" id="PF01808">
    <property type="entry name" value="AICARFT_IMPCHas"/>
    <property type="match status" value="1"/>
</dbReference>
<evidence type="ECO:0000256" key="4">
    <source>
        <dbReference type="ARBA" id="ARBA00022679"/>
    </source>
</evidence>
<dbReference type="InterPro" id="IPR016193">
    <property type="entry name" value="Cytidine_deaminase-like"/>
</dbReference>
<dbReference type="InterPro" id="IPR024051">
    <property type="entry name" value="AICAR_Tfase_dup_dom_sf"/>
</dbReference>
<comment type="pathway">
    <text evidence="1 8">Purine metabolism; IMP biosynthesis via de novo pathway; IMP from 5-formamido-1-(5-phospho-D-ribosyl)imidazole-4-carboxamide: step 1/1.</text>
</comment>
<reference evidence="10 11" key="1">
    <citation type="journal article" date="2016" name="Nat. Commun.">
        <title>Thousands of microbial genomes shed light on interconnected biogeochemical processes in an aquifer system.</title>
        <authorList>
            <person name="Anantharaman K."/>
            <person name="Brown C.T."/>
            <person name="Hug L.A."/>
            <person name="Sharon I."/>
            <person name="Castelle C.J."/>
            <person name="Probst A.J."/>
            <person name="Thomas B.C."/>
            <person name="Singh A."/>
            <person name="Wilkins M.J."/>
            <person name="Karaoz U."/>
            <person name="Brodie E.L."/>
            <person name="Williams K.H."/>
            <person name="Hubbard S.S."/>
            <person name="Banfield J.F."/>
        </authorList>
    </citation>
    <scope>NUCLEOTIDE SEQUENCE [LARGE SCALE GENOMIC DNA]</scope>
</reference>
<evidence type="ECO:0000256" key="8">
    <source>
        <dbReference type="HAMAP-Rule" id="MF_00139"/>
    </source>
</evidence>
<comment type="domain">
    <text evidence="8">The IMP cyclohydrolase activity resides in the N-terminal region.</text>
</comment>
<dbReference type="Proteomes" id="UP000177610">
    <property type="component" value="Unassembled WGS sequence"/>
</dbReference>
<keyword evidence="4 8" id="KW-0808">Transferase</keyword>
<dbReference type="GO" id="GO:0004643">
    <property type="term" value="F:phosphoribosylaminoimidazolecarboxamide formyltransferase activity"/>
    <property type="evidence" value="ECO:0007669"/>
    <property type="project" value="UniProtKB-UniRule"/>
</dbReference>
<dbReference type="NCBIfam" id="NF002049">
    <property type="entry name" value="PRK00881.1"/>
    <property type="match status" value="1"/>
</dbReference>
<evidence type="ECO:0000256" key="1">
    <source>
        <dbReference type="ARBA" id="ARBA00004844"/>
    </source>
</evidence>
<dbReference type="GO" id="GO:0003937">
    <property type="term" value="F:IMP cyclohydrolase activity"/>
    <property type="evidence" value="ECO:0007669"/>
    <property type="project" value="UniProtKB-UniRule"/>
</dbReference>
<dbReference type="PROSITE" id="PS51855">
    <property type="entry name" value="MGS"/>
    <property type="match status" value="1"/>
</dbReference>
<dbReference type="FunFam" id="3.40.50.1380:FF:000001">
    <property type="entry name" value="Bifunctional purine biosynthesis protein PurH"/>
    <property type="match status" value="1"/>
</dbReference>
<evidence type="ECO:0000256" key="6">
    <source>
        <dbReference type="ARBA" id="ARBA00022801"/>
    </source>
</evidence>
<dbReference type="SUPFAM" id="SSF53927">
    <property type="entry name" value="Cytidine deaminase-like"/>
    <property type="match status" value="1"/>
</dbReference>
<organism evidence="10 11">
    <name type="scientific">Candidatus Doudnabacteria bacterium RIFCSPHIGHO2_01_FULL_41_86</name>
    <dbReference type="NCBI Taxonomy" id="1817821"/>
    <lineage>
        <taxon>Bacteria</taxon>
        <taxon>Candidatus Doudnaibacteriota</taxon>
    </lineage>
</organism>
<dbReference type="Pfam" id="PF02142">
    <property type="entry name" value="MGS"/>
    <property type="match status" value="1"/>
</dbReference>
<protein>
    <recommendedName>
        <fullName evidence="8">Bifunctional purine biosynthesis protein PurH</fullName>
    </recommendedName>
    <domain>
        <recommendedName>
            <fullName evidence="8">Phosphoribosylaminoimidazolecarboxamide formyltransferase</fullName>
            <ecNumber evidence="8">2.1.2.3</ecNumber>
        </recommendedName>
        <alternativeName>
            <fullName evidence="8">AICAR transformylase</fullName>
        </alternativeName>
    </domain>
    <domain>
        <recommendedName>
            <fullName evidence="8">IMP cyclohydrolase</fullName>
            <ecNumber evidence="8">3.5.4.10</ecNumber>
        </recommendedName>
        <alternativeName>
            <fullName evidence="8">ATIC</fullName>
        </alternativeName>
        <alternativeName>
            <fullName evidence="8">IMP synthase</fullName>
        </alternativeName>
        <alternativeName>
            <fullName evidence="8">Inosinicase</fullName>
        </alternativeName>
    </domain>
</protein>
<dbReference type="STRING" id="1817821.A2717_04310"/>
<dbReference type="EC" id="2.1.2.3" evidence="8"/>
<dbReference type="Gene3D" id="3.40.140.20">
    <property type="match status" value="2"/>
</dbReference>
<keyword evidence="6 8" id="KW-0378">Hydrolase</keyword>
<comment type="similarity">
    <text evidence="3 8">Belongs to the PurH family.</text>
</comment>
<dbReference type="SMART" id="SM00851">
    <property type="entry name" value="MGS"/>
    <property type="match status" value="1"/>
</dbReference>
<dbReference type="InterPro" id="IPR011607">
    <property type="entry name" value="MGS-like_dom"/>
</dbReference>
<dbReference type="CDD" id="cd01421">
    <property type="entry name" value="IMPCH"/>
    <property type="match status" value="1"/>
</dbReference>
<dbReference type="GO" id="GO:0006189">
    <property type="term" value="P:'de novo' IMP biosynthetic process"/>
    <property type="evidence" value="ECO:0007669"/>
    <property type="project" value="UniProtKB-UniRule"/>
</dbReference>
<dbReference type="HAMAP" id="MF_00139">
    <property type="entry name" value="PurH"/>
    <property type="match status" value="1"/>
</dbReference>
<evidence type="ECO:0000256" key="7">
    <source>
        <dbReference type="ARBA" id="ARBA00023268"/>
    </source>
</evidence>
<dbReference type="PIRSF" id="PIRSF000414">
    <property type="entry name" value="AICARFT_IMPCHas"/>
    <property type="match status" value="1"/>
</dbReference>
<comment type="caution">
    <text evidence="10">The sequence shown here is derived from an EMBL/GenBank/DDBJ whole genome shotgun (WGS) entry which is preliminary data.</text>
</comment>
<dbReference type="PANTHER" id="PTHR11692">
    <property type="entry name" value="BIFUNCTIONAL PURINE BIOSYNTHESIS PROTEIN PURH"/>
    <property type="match status" value="1"/>
</dbReference>